<accession>A0A0P9ME14</accession>
<dbReference type="InterPro" id="IPR049503">
    <property type="entry name" value="AbiJ_NTD4"/>
</dbReference>
<name>A0A0P9ME14_PSESX</name>
<dbReference type="InterPro" id="IPR054280">
    <property type="entry name" value="DUF7014"/>
</dbReference>
<evidence type="ECO:0000259" key="1">
    <source>
        <dbReference type="Pfam" id="PF18863"/>
    </source>
</evidence>
<dbReference type="Pfam" id="PF18863">
    <property type="entry name" value="AbiJ_NTD4"/>
    <property type="match status" value="1"/>
</dbReference>
<evidence type="ECO:0000259" key="2">
    <source>
        <dbReference type="Pfam" id="PF22809"/>
    </source>
</evidence>
<comment type="caution">
    <text evidence="3">The sequence shown here is derived from an EMBL/GenBank/DDBJ whole genome shotgun (WGS) entry which is preliminary data.</text>
</comment>
<gene>
    <name evidence="3" type="ORF">ALO79_04571</name>
</gene>
<dbReference type="PATRIC" id="fig|264450.4.peg.5440"/>
<sequence length="313" mass="35875">MAINDLYSKRLKRKRGETPEIYTYDSIPQELIVQMFHIFDDGIGNVIYTGRNDILTVWESIVSTLNREYGSFTLARFSHSKYSTHYDEFYHFMFSEHNVDRLIDGIELALGAMNTTAREAYYGGRNNNDEKIDELIEEANQRLKEHGVGYRFAENVIVRIDSEFIHAEVTKPALSLLQGEWCAGAEEEFYRAHEHYRHGNFKETLNECLKSFESILKSVCRKRGWEISDKATASSLIQTCLDNGLIPSFWQSHFSSLKSLLESGIPTGRNKMSGHGQGATPTEVPRYIVSYMLNMTAACLLFICEAEAEFEQL</sequence>
<dbReference type="NCBIfam" id="NF046078">
    <property type="entry name" value="STM4504_CBY0614"/>
    <property type="match status" value="1"/>
</dbReference>
<evidence type="ECO:0000313" key="4">
    <source>
        <dbReference type="Proteomes" id="UP000050381"/>
    </source>
</evidence>
<feature type="domain" description="HEPN AbiJ-N-terminal" evidence="1">
    <location>
        <begin position="5"/>
        <end position="173"/>
    </location>
</feature>
<dbReference type="RefSeq" id="WP_057434153.1">
    <property type="nucleotide sequence ID" value="NZ_LIIH01000091.1"/>
</dbReference>
<dbReference type="AlphaFoldDB" id="A0A0P9ME14"/>
<proteinExistence type="predicted"/>
<feature type="domain" description="DUF7014" evidence="2">
    <location>
        <begin position="183"/>
        <end position="307"/>
    </location>
</feature>
<dbReference type="EMBL" id="LJQD01000536">
    <property type="protein sequence ID" value="KPW89740.1"/>
    <property type="molecule type" value="Genomic_DNA"/>
</dbReference>
<reference evidence="3 4" key="1">
    <citation type="submission" date="2015-09" db="EMBL/GenBank/DDBJ databases">
        <title>Genome announcement of multiple Pseudomonas syringae strains.</title>
        <authorList>
            <person name="Thakur S."/>
            <person name="Wang P.W."/>
            <person name="Gong Y."/>
            <person name="Weir B.S."/>
            <person name="Guttman D.S."/>
        </authorList>
    </citation>
    <scope>NUCLEOTIDE SEQUENCE [LARGE SCALE GENOMIC DNA]</scope>
    <source>
        <strain evidence="3 4">ICMP9419</strain>
    </source>
</reference>
<protein>
    <submittedName>
        <fullName evidence="3">Marine sediment meta DNA</fullName>
    </submittedName>
</protein>
<dbReference type="Pfam" id="PF22809">
    <property type="entry name" value="DUF7014"/>
    <property type="match status" value="1"/>
</dbReference>
<dbReference type="Proteomes" id="UP000050381">
    <property type="component" value="Unassembled WGS sequence"/>
</dbReference>
<organism evidence="3 4">
    <name type="scientific">Pseudomonas syringae pv. castaneae</name>
    <dbReference type="NCBI Taxonomy" id="264450"/>
    <lineage>
        <taxon>Bacteria</taxon>
        <taxon>Pseudomonadati</taxon>
        <taxon>Pseudomonadota</taxon>
        <taxon>Gammaproteobacteria</taxon>
        <taxon>Pseudomonadales</taxon>
        <taxon>Pseudomonadaceae</taxon>
        <taxon>Pseudomonas</taxon>
        <taxon>Pseudomonas syringae</taxon>
    </lineage>
</organism>
<evidence type="ECO:0000313" key="3">
    <source>
        <dbReference type="EMBL" id="KPW89740.1"/>
    </source>
</evidence>